<dbReference type="STRING" id="354630.SAMN05421821_10174"/>
<reference evidence="4 5" key="1">
    <citation type="submission" date="2020-08" db="EMBL/GenBank/DDBJ databases">
        <title>Genomic Encyclopedia of Type Strains, Phase IV (KMG-V): Genome sequencing to study the core and pangenomes of soil and plant-associated prokaryotes.</title>
        <authorList>
            <person name="Whitman W."/>
        </authorList>
    </citation>
    <scope>NUCLEOTIDE SEQUENCE [LARGE SCALE GENOMIC DNA]</scope>
    <source>
        <strain evidence="2 4">ANJLi2</strain>
        <strain evidence="3 5">MP601</strain>
    </source>
</reference>
<dbReference type="Proteomes" id="UP000541583">
    <property type="component" value="Unassembled WGS sequence"/>
</dbReference>
<organism evidence="3 5">
    <name type="scientific">Mucilaginibacter lappiensis</name>
    <dbReference type="NCBI Taxonomy" id="354630"/>
    <lineage>
        <taxon>Bacteria</taxon>
        <taxon>Pseudomonadati</taxon>
        <taxon>Bacteroidota</taxon>
        <taxon>Sphingobacteriia</taxon>
        <taxon>Sphingobacteriales</taxon>
        <taxon>Sphingobacteriaceae</taxon>
        <taxon>Mucilaginibacter</taxon>
    </lineage>
</organism>
<comment type="caution">
    <text evidence="3">The sequence shown here is derived from an EMBL/GenBank/DDBJ whole genome shotgun (WGS) entry which is preliminary data.</text>
</comment>
<sequence length="75" mass="8657">MSTTESTDNIAAESILLIRLAWCLSILMCFRFGLYLIKLFGGLSYTIQVSTILNFQLWIEKNFFQLSDLLLHLSH</sequence>
<keyword evidence="1" id="KW-0472">Membrane</keyword>
<accession>A0A1N6NBZ0</accession>
<protein>
    <submittedName>
        <fullName evidence="3">Uncharacterized protein</fullName>
    </submittedName>
</protein>
<dbReference type="EMBL" id="JACHCB010000001">
    <property type="protein sequence ID" value="MBB6108013.1"/>
    <property type="molecule type" value="Genomic_DNA"/>
</dbReference>
<dbReference type="EMBL" id="JACHCA010000001">
    <property type="protein sequence ID" value="MBB6125915.1"/>
    <property type="molecule type" value="Genomic_DNA"/>
</dbReference>
<keyword evidence="4" id="KW-1185">Reference proteome</keyword>
<evidence type="ECO:0000313" key="4">
    <source>
        <dbReference type="Proteomes" id="UP000541583"/>
    </source>
</evidence>
<keyword evidence="1" id="KW-0812">Transmembrane</keyword>
<feature type="transmembrane region" description="Helical" evidence="1">
    <location>
        <begin position="16"/>
        <end position="37"/>
    </location>
</feature>
<gene>
    <name evidence="3" type="ORF">HDF22_000016</name>
    <name evidence="2" type="ORF">HDF23_000743</name>
</gene>
<evidence type="ECO:0000256" key="1">
    <source>
        <dbReference type="SAM" id="Phobius"/>
    </source>
</evidence>
<dbReference type="Proteomes" id="UP000548326">
    <property type="component" value="Unassembled WGS sequence"/>
</dbReference>
<evidence type="ECO:0000313" key="3">
    <source>
        <dbReference type="EMBL" id="MBB6125915.1"/>
    </source>
</evidence>
<name>A0A1N6NBZ0_9SPHI</name>
<evidence type="ECO:0000313" key="2">
    <source>
        <dbReference type="EMBL" id="MBB6108013.1"/>
    </source>
</evidence>
<keyword evidence="1" id="KW-1133">Transmembrane helix</keyword>
<proteinExistence type="predicted"/>
<evidence type="ECO:0000313" key="5">
    <source>
        <dbReference type="Proteomes" id="UP000548326"/>
    </source>
</evidence>
<dbReference type="AlphaFoldDB" id="A0A1N6NBZ0"/>